<evidence type="ECO:0000256" key="3">
    <source>
        <dbReference type="ARBA" id="ARBA00022989"/>
    </source>
</evidence>
<dbReference type="Pfam" id="PF01794">
    <property type="entry name" value="Ferric_reduct"/>
    <property type="match status" value="1"/>
</dbReference>
<name>A0A7W8QQG4_9ACTN</name>
<proteinExistence type="predicted"/>
<dbReference type="InterPro" id="IPR013130">
    <property type="entry name" value="Fe3_Rdtase_TM_dom"/>
</dbReference>
<feature type="domain" description="Ferric oxidoreductase" evidence="6">
    <location>
        <begin position="81"/>
        <end position="215"/>
    </location>
</feature>
<evidence type="ECO:0000256" key="4">
    <source>
        <dbReference type="ARBA" id="ARBA00023136"/>
    </source>
</evidence>
<dbReference type="EMBL" id="JACHDB010000001">
    <property type="protein sequence ID" value="MBB5434040.1"/>
    <property type="molecule type" value="Genomic_DNA"/>
</dbReference>
<protein>
    <submittedName>
        <fullName evidence="7">DMSO/TMAO reductase YedYZ heme-binding membrane subunit</fullName>
    </submittedName>
</protein>
<organism evidence="7 8">
    <name type="scientific">Nocardiopsis composta</name>
    <dbReference type="NCBI Taxonomy" id="157465"/>
    <lineage>
        <taxon>Bacteria</taxon>
        <taxon>Bacillati</taxon>
        <taxon>Actinomycetota</taxon>
        <taxon>Actinomycetes</taxon>
        <taxon>Streptosporangiales</taxon>
        <taxon>Nocardiopsidaceae</taxon>
        <taxon>Nocardiopsis</taxon>
    </lineage>
</organism>
<comment type="subcellular location">
    <subcellularLocation>
        <location evidence="1">Membrane</location>
        <topology evidence="1">Multi-pass membrane protein</topology>
    </subcellularLocation>
</comment>
<feature type="transmembrane region" description="Helical" evidence="5">
    <location>
        <begin position="26"/>
        <end position="47"/>
    </location>
</feature>
<reference evidence="7 8" key="1">
    <citation type="submission" date="2020-08" db="EMBL/GenBank/DDBJ databases">
        <title>Sequencing the genomes of 1000 actinobacteria strains.</title>
        <authorList>
            <person name="Klenk H.-P."/>
        </authorList>
    </citation>
    <scope>NUCLEOTIDE SEQUENCE [LARGE SCALE GENOMIC DNA]</scope>
    <source>
        <strain evidence="7 8">DSM 44551</strain>
    </source>
</reference>
<feature type="transmembrane region" description="Helical" evidence="5">
    <location>
        <begin position="118"/>
        <end position="137"/>
    </location>
</feature>
<dbReference type="AlphaFoldDB" id="A0A7W8QQG4"/>
<keyword evidence="8" id="KW-1185">Reference proteome</keyword>
<feature type="transmembrane region" description="Helical" evidence="5">
    <location>
        <begin position="73"/>
        <end position="97"/>
    </location>
</feature>
<accession>A0A7W8QQG4</accession>
<keyword evidence="3 5" id="KW-1133">Transmembrane helix</keyword>
<evidence type="ECO:0000259" key="6">
    <source>
        <dbReference type="Pfam" id="PF01794"/>
    </source>
</evidence>
<dbReference type="Proteomes" id="UP000572635">
    <property type="component" value="Unassembled WGS sequence"/>
</dbReference>
<evidence type="ECO:0000313" key="8">
    <source>
        <dbReference type="Proteomes" id="UP000572635"/>
    </source>
</evidence>
<dbReference type="GO" id="GO:0016020">
    <property type="term" value="C:membrane"/>
    <property type="evidence" value="ECO:0007669"/>
    <property type="project" value="UniProtKB-SubCell"/>
</dbReference>
<feature type="transmembrane region" description="Helical" evidence="5">
    <location>
        <begin position="235"/>
        <end position="253"/>
    </location>
</feature>
<feature type="transmembrane region" description="Helical" evidence="5">
    <location>
        <begin position="274"/>
        <end position="298"/>
    </location>
</feature>
<comment type="caution">
    <text evidence="7">The sequence shown here is derived from an EMBL/GenBank/DDBJ whole genome shotgun (WGS) entry which is preliminary data.</text>
</comment>
<feature type="transmembrane region" description="Helical" evidence="5">
    <location>
        <begin position="171"/>
        <end position="192"/>
    </location>
</feature>
<feature type="transmembrane region" description="Helical" evidence="5">
    <location>
        <begin position="318"/>
        <end position="337"/>
    </location>
</feature>
<feature type="transmembrane region" description="Helical" evidence="5">
    <location>
        <begin position="204"/>
        <end position="223"/>
    </location>
</feature>
<sequence length="352" mass="38399">MPAHPPERTARPRRGRLDTRTLRADLRALLLDASIALVVTAGIYALLHHRIETGSSQTLMVMPFLDDAHRYRFYWACQAFGWSGLLWAWISVLLGLLRATAPGRWTVLPHAGIERWHRVTGITTVGLMLGHALAFLFELLREDAEGGGGGALAAFADVFVPGWYDSGTGQVAILLGLIAFYLAIPLGFSFYLRWWTGPRLWRVLHRFVIAVYVLSVWHTLLYGTNVWFDGGLRTAVWLLQLPVALLLLARLLAPLRPGERLTAADLRGPGRWRALARLAGRAAAALAVPALLLVAATGRDGGRTPGEETGDMAVTQPMVWAGLAVLLTVLAAAALAVRRDARAAGPGPLRKR</sequence>
<evidence type="ECO:0000256" key="1">
    <source>
        <dbReference type="ARBA" id="ARBA00004141"/>
    </source>
</evidence>
<gene>
    <name evidence="7" type="ORF">HDA36_004124</name>
</gene>
<keyword evidence="4 5" id="KW-0472">Membrane</keyword>
<keyword evidence="2 5" id="KW-0812">Transmembrane</keyword>
<dbReference type="RefSeq" id="WP_184394324.1">
    <property type="nucleotide sequence ID" value="NZ_BAAAJD010000124.1"/>
</dbReference>
<evidence type="ECO:0000313" key="7">
    <source>
        <dbReference type="EMBL" id="MBB5434040.1"/>
    </source>
</evidence>
<evidence type="ECO:0000256" key="2">
    <source>
        <dbReference type="ARBA" id="ARBA00022692"/>
    </source>
</evidence>
<evidence type="ECO:0000256" key="5">
    <source>
        <dbReference type="SAM" id="Phobius"/>
    </source>
</evidence>